<dbReference type="PROSITE" id="PS00101">
    <property type="entry name" value="HEXAPEP_TRANSFERASES"/>
    <property type="match status" value="1"/>
</dbReference>
<comment type="similarity">
    <text evidence="1">Belongs to the transferase hexapeptide repeat family.</text>
</comment>
<keyword evidence="3" id="KW-0677">Repeat</keyword>
<keyword evidence="6" id="KW-1185">Reference proteome</keyword>
<reference evidence="5 6" key="1">
    <citation type="submission" date="2023-10" db="EMBL/GenBank/DDBJ databases">
        <title>Glaciecola aquimarina strain GGW-M5 nov., isolated from a coastal seawater.</title>
        <authorList>
            <person name="Bayburt H."/>
            <person name="Kim J.M."/>
            <person name="Choi B.J."/>
            <person name="Jeon C.O."/>
        </authorList>
    </citation>
    <scope>NUCLEOTIDE SEQUENCE [LARGE SCALE GENOMIC DNA]</scope>
    <source>
        <strain evidence="5 6">KCTC 32108</strain>
    </source>
</reference>
<dbReference type="EC" id="2.3.1.-" evidence="5"/>
<dbReference type="RefSeq" id="WP_316027618.1">
    <property type="nucleotide sequence ID" value="NZ_JAWDIO010000002.1"/>
</dbReference>
<dbReference type="GO" id="GO:0016746">
    <property type="term" value="F:acyltransferase activity"/>
    <property type="evidence" value="ECO:0007669"/>
    <property type="project" value="UniProtKB-KW"/>
</dbReference>
<dbReference type="Gene3D" id="2.160.10.10">
    <property type="entry name" value="Hexapeptide repeat proteins"/>
    <property type="match status" value="1"/>
</dbReference>
<gene>
    <name evidence="5" type="ORF">RS130_21430</name>
</gene>
<evidence type="ECO:0000256" key="2">
    <source>
        <dbReference type="ARBA" id="ARBA00022679"/>
    </source>
</evidence>
<dbReference type="EMBL" id="JAWDIO010000002">
    <property type="protein sequence ID" value="MDU0356111.1"/>
    <property type="molecule type" value="Genomic_DNA"/>
</dbReference>
<dbReference type="PANTHER" id="PTHR23416:SF23">
    <property type="entry name" value="ACETYLTRANSFERASE C18B11.09C-RELATED"/>
    <property type="match status" value="1"/>
</dbReference>
<dbReference type="InterPro" id="IPR018357">
    <property type="entry name" value="Hexapep_transf_CS"/>
</dbReference>
<dbReference type="CDD" id="cd04647">
    <property type="entry name" value="LbH_MAT_like"/>
    <property type="match status" value="1"/>
</dbReference>
<evidence type="ECO:0000256" key="4">
    <source>
        <dbReference type="ARBA" id="ARBA00023315"/>
    </source>
</evidence>
<keyword evidence="2 5" id="KW-0808">Transferase</keyword>
<proteinExistence type="inferred from homology"/>
<dbReference type="InterPro" id="IPR051159">
    <property type="entry name" value="Hexapeptide_acetyltransf"/>
</dbReference>
<name>A0ABU3T1J3_9ALTE</name>
<evidence type="ECO:0000256" key="1">
    <source>
        <dbReference type="ARBA" id="ARBA00007274"/>
    </source>
</evidence>
<sequence length="186" mass="20870">MLIKEIYDKYLFCKGTDRIGPDIPFTHWRLHFKSRMLQFCKSKFKQFHETADFRAGAYAVHCSNISLGCNVIVRPNTMLFADEFAEIIIEDNVMMGAGVHFYVNNHKFDRVDIPLIEQGYYPSEGILVREGAWIGANSIILPGVTVGKNSVVGAGSIVTKSIPDFCVAVGSPAKIIRKINDHCDNR</sequence>
<keyword evidence="4 5" id="KW-0012">Acyltransferase</keyword>
<dbReference type="InterPro" id="IPR011004">
    <property type="entry name" value="Trimer_LpxA-like_sf"/>
</dbReference>
<evidence type="ECO:0000313" key="6">
    <source>
        <dbReference type="Proteomes" id="UP001247805"/>
    </source>
</evidence>
<evidence type="ECO:0000313" key="5">
    <source>
        <dbReference type="EMBL" id="MDU0356111.1"/>
    </source>
</evidence>
<protein>
    <submittedName>
        <fullName evidence="5">Acyltransferase</fullName>
        <ecNumber evidence="5">2.3.1.-</ecNumber>
    </submittedName>
</protein>
<dbReference type="Proteomes" id="UP001247805">
    <property type="component" value="Unassembled WGS sequence"/>
</dbReference>
<dbReference type="Pfam" id="PF00132">
    <property type="entry name" value="Hexapep"/>
    <property type="match status" value="1"/>
</dbReference>
<dbReference type="SUPFAM" id="SSF51161">
    <property type="entry name" value="Trimeric LpxA-like enzymes"/>
    <property type="match status" value="1"/>
</dbReference>
<organism evidence="5 6">
    <name type="scientific">Paraglaciecola aquimarina</name>
    <dbReference type="NCBI Taxonomy" id="1235557"/>
    <lineage>
        <taxon>Bacteria</taxon>
        <taxon>Pseudomonadati</taxon>
        <taxon>Pseudomonadota</taxon>
        <taxon>Gammaproteobacteria</taxon>
        <taxon>Alteromonadales</taxon>
        <taxon>Alteromonadaceae</taxon>
        <taxon>Paraglaciecola</taxon>
    </lineage>
</organism>
<evidence type="ECO:0000256" key="3">
    <source>
        <dbReference type="ARBA" id="ARBA00022737"/>
    </source>
</evidence>
<accession>A0ABU3T1J3</accession>
<dbReference type="InterPro" id="IPR001451">
    <property type="entry name" value="Hexapep"/>
</dbReference>
<dbReference type="PANTHER" id="PTHR23416">
    <property type="entry name" value="SIALIC ACID SYNTHASE-RELATED"/>
    <property type="match status" value="1"/>
</dbReference>
<comment type="caution">
    <text evidence="5">The sequence shown here is derived from an EMBL/GenBank/DDBJ whole genome shotgun (WGS) entry which is preliminary data.</text>
</comment>